<evidence type="ECO:0000256" key="1">
    <source>
        <dbReference type="SAM" id="MobiDB-lite"/>
    </source>
</evidence>
<dbReference type="CDD" id="cd09917">
    <property type="entry name" value="F-box_SF"/>
    <property type="match status" value="1"/>
</dbReference>
<organism evidence="3 4">
    <name type="scientific">Aspergillus wentii DTO 134E9</name>
    <dbReference type="NCBI Taxonomy" id="1073089"/>
    <lineage>
        <taxon>Eukaryota</taxon>
        <taxon>Fungi</taxon>
        <taxon>Dikarya</taxon>
        <taxon>Ascomycota</taxon>
        <taxon>Pezizomycotina</taxon>
        <taxon>Eurotiomycetes</taxon>
        <taxon>Eurotiomycetidae</taxon>
        <taxon>Eurotiales</taxon>
        <taxon>Aspergillaceae</taxon>
        <taxon>Aspergillus</taxon>
        <taxon>Aspergillus subgen. Cremei</taxon>
    </lineage>
</organism>
<sequence>MAPPGEERPLASSSHDGNKLHLLSLPSEILETIFKHAGLSDLFNLSLVCKPFHELASEHMYRKVNHVFANSETYAGQRSLDRLIAVLETLNTSDHNYSRHVKAIALDSVNAVDPKKSSKFKCGYNCGRFLNSLLVSTVNKTIGLETFKWDADLEVTHSLFLALSKIQGFQNLHVRLHMATAPVPATNAPSVLLGPLQNHHQHFQSNGPPYGPATQASLAMDPYLFQTLESSKSSETLSLFTGLKSLSVLDIGSVEVIPEIALCISGCSSTLRSLKLSFSDSFALDPKKNAANETDTDSSSDEEDFITLQPPPGPSTFPNPGNPFGMPPVPSPGEENTNQGHKAHENALSQIFGLDLSISDRQRDQALENSVASAANQKAEKMKLSDEEEDYKFVRTLQQIAQALPLIAFSSEQTPQTLRAVEKMEKATTRYLEKNAEKVAVAKRRSSAGEGASSSSKVQLTNSDVQDNNAPSSLPQPSASPFEIGQPGASLNKDKQASIRESPGISVTVEEIPPELVDMDCPDLVEDAEEDQEFVEPGPSNASDGDLTPTASSYQNGNMNILHSSSPKNAKGKEAMRRSPSPANTVVKVGSVHAAEEQSVEGYIRENHGIPLESLSICLIPLSPLVIIRAVDVRALKHLSLLNVGAQRNLWAMLEQLHYVRPCQLTSIHTDDVTPSFLSFVNSLDKVTELFMLERRGITKPEPFASKTPVKIDDIRKQVFEKHLKHLQRLMIRNDDDANWALDVQAIRMLTSLGSNLIEMAIGLNMSSFHYFLQQLGGLRSLKALQVFYFHPDMCNSMLRELRTCIINHILHFRFLRTEYVAMCYSLGGPTQNNAIQLKTKLGRVTTATQMQDPKSVDDNFSSPGTHDGRSASTSPSEMEVFMRDGIKVTDIAGVKMWEKEIWALKL</sequence>
<name>A0A1L9RIX0_ASPWE</name>
<dbReference type="OrthoDB" id="4200124at2759"/>
<dbReference type="SMART" id="SM00256">
    <property type="entry name" value="FBOX"/>
    <property type="match status" value="1"/>
</dbReference>
<dbReference type="Pfam" id="PF12937">
    <property type="entry name" value="F-box-like"/>
    <property type="match status" value="1"/>
</dbReference>
<evidence type="ECO:0000259" key="2">
    <source>
        <dbReference type="PROSITE" id="PS50181"/>
    </source>
</evidence>
<keyword evidence="4" id="KW-1185">Reference proteome</keyword>
<dbReference type="STRING" id="1073089.A0A1L9RIX0"/>
<dbReference type="Proteomes" id="UP000184383">
    <property type="component" value="Unassembled WGS sequence"/>
</dbReference>
<feature type="compositionally biased region" description="Pro residues" evidence="1">
    <location>
        <begin position="309"/>
        <end position="331"/>
    </location>
</feature>
<feature type="compositionally biased region" description="Polar residues" evidence="1">
    <location>
        <begin position="457"/>
        <end position="469"/>
    </location>
</feature>
<evidence type="ECO:0000313" key="3">
    <source>
        <dbReference type="EMBL" id="OJJ34890.1"/>
    </source>
</evidence>
<feature type="region of interest" description="Disordered" evidence="1">
    <location>
        <begin position="566"/>
        <end position="585"/>
    </location>
</feature>
<dbReference type="InterPro" id="IPR001810">
    <property type="entry name" value="F-box_dom"/>
</dbReference>
<dbReference type="InterPro" id="IPR036047">
    <property type="entry name" value="F-box-like_dom_sf"/>
</dbReference>
<dbReference type="PROSITE" id="PS50181">
    <property type="entry name" value="FBOX"/>
    <property type="match status" value="1"/>
</dbReference>
<evidence type="ECO:0000313" key="4">
    <source>
        <dbReference type="Proteomes" id="UP000184383"/>
    </source>
</evidence>
<feature type="region of interest" description="Disordered" evidence="1">
    <location>
        <begin position="287"/>
        <end position="340"/>
    </location>
</feature>
<dbReference type="Gene3D" id="1.20.1280.50">
    <property type="match status" value="1"/>
</dbReference>
<dbReference type="EMBL" id="KV878212">
    <property type="protein sequence ID" value="OJJ34890.1"/>
    <property type="molecule type" value="Genomic_DNA"/>
</dbReference>
<dbReference type="RefSeq" id="XP_040688566.1">
    <property type="nucleotide sequence ID" value="XM_040830827.1"/>
</dbReference>
<feature type="compositionally biased region" description="Polar residues" evidence="1">
    <location>
        <begin position="853"/>
        <end position="877"/>
    </location>
</feature>
<feature type="compositionally biased region" description="Low complexity" evidence="1">
    <location>
        <begin position="470"/>
        <end position="481"/>
    </location>
</feature>
<gene>
    <name evidence="3" type="ORF">ASPWEDRAFT_171720</name>
</gene>
<feature type="domain" description="F-box" evidence="2">
    <location>
        <begin position="19"/>
        <end position="64"/>
    </location>
</feature>
<feature type="region of interest" description="Disordered" evidence="1">
    <location>
        <begin position="853"/>
        <end position="878"/>
    </location>
</feature>
<dbReference type="AlphaFoldDB" id="A0A1L9RIX0"/>
<accession>A0A1L9RIX0</accession>
<reference evidence="4" key="1">
    <citation type="journal article" date="2017" name="Genome Biol.">
        <title>Comparative genomics reveals high biological diversity and specific adaptations in the industrially and medically important fungal genus Aspergillus.</title>
        <authorList>
            <person name="de Vries R.P."/>
            <person name="Riley R."/>
            <person name="Wiebenga A."/>
            <person name="Aguilar-Osorio G."/>
            <person name="Amillis S."/>
            <person name="Uchima C.A."/>
            <person name="Anderluh G."/>
            <person name="Asadollahi M."/>
            <person name="Askin M."/>
            <person name="Barry K."/>
            <person name="Battaglia E."/>
            <person name="Bayram O."/>
            <person name="Benocci T."/>
            <person name="Braus-Stromeyer S.A."/>
            <person name="Caldana C."/>
            <person name="Canovas D."/>
            <person name="Cerqueira G.C."/>
            <person name="Chen F."/>
            <person name="Chen W."/>
            <person name="Choi C."/>
            <person name="Clum A."/>
            <person name="Dos Santos R.A."/>
            <person name="Damasio A.R."/>
            <person name="Diallinas G."/>
            <person name="Emri T."/>
            <person name="Fekete E."/>
            <person name="Flipphi M."/>
            <person name="Freyberg S."/>
            <person name="Gallo A."/>
            <person name="Gournas C."/>
            <person name="Habgood R."/>
            <person name="Hainaut M."/>
            <person name="Harispe M.L."/>
            <person name="Henrissat B."/>
            <person name="Hilden K.S."/>
            <person name="Hope R."/>
            <person name="Hossain A."/>
            <person name="Karabika E."/>
            <person name="Karaffa L."/>
            <person name="Karanyi Z."/>
            <person name="Krasevec N."/>
            <person name="Kuo A."/>
            <person name="Kusch H."/>
            <person name="LaButti K."/>
            <person name="Lagendijk E.L."/>
            <person name="Lapidus A."/>
            <person name="Levasseur A."/>
            <person name="Lindquist E."/>
            <person name="Lipzen A."/>
            <person name="Logrieco A.F."/>
            <person name="MacCabe A."/>
            <person name="Maekelae M.R."/>
            <person name="Malavazi I."/>
            <person name="Melin P."/>
            <person name="Meyer V."/>
            <person name="Mielnichuk N."/>
            <person name="Miskei M."/>
            <person name="Molnar A.P."/>
            <person name="Mule G."/>
            <person name="Ngan C.Y."/>
            <person name="Orejas M."/>
            <person name="Orosz E."/>
            <person name="Ouedraogo J.P."/>
            <person name="Overkamp K.M."/>
            <person name="Park H.-S."/>
            <person name="Perrone G."/>
            <person name="Piumi F."/>
            <person name="Punt P.J."/>
            <person name="Ram A.F."/>
            <person name="Ramon A."/>
            <person name="Rauscher S."/>
            <person name="Record E."/>
            <person name="Riano-Pachon D.M."/>
            <person name="Robert V."/>
            <person name="Roehrig J."/>
            <person name="Ruller R."/>
            <person name="Salamov A."/>
            <person name="Salih N.S."/>
            <person name="Samson R.A."/>
            <person name="Sandor E."/>
            <person name="Sanguinetti M."/>
            <person name="Schuetze T."/>
            <person name="Sepcic K."/>
            <person name="Shelest E."/>
            <person name="Sherlock G."/>
            <person name="Sophianopoulou V."/>
            <person name="Squina F.M."/>
            <person name="Sun H."/>
            <person name="Susca A."/>
            <person name="Todd R.B."/>
            <person name="Tsang A."/>
            <person name="Unkles S.E."/>
            <person name="van de Wiele N."/>
            <person name="van Rossen-Uffink D."/>
            <person name="Oliveira J.V."/>
            <person name="Vesth T.C."/>
            <person name="Visser J."/>
            <person name="Yu J.-H."/>
            <person name="Zhou M."/>
            <person name="Andersen M.R."/>
            <person name="Archer D.B."/>
            <person name="Baker S.E."/>
            <person name="Benoit I."/>
            <person name="Brakhage A.A."/>
            <person name="Braus G.H."/>
            <person name="Fischer R."/>
            <person name="Frisvad J.C."/>
            <person name="Goldman G.H."/>
            <person name="Houbraken J."/>
            <person name="Oakley B."/>
            <person name="Pocsi I."/>
            <person name="Scazzocchio C."/>
            <person name="Seiboth B."/>
            <person name="vanKuyk P.A."/>
            <person name="Wortman J."/>
            <person name="Dyer P.S."/>
            <person name="Grigoriev I.V."/>
        </authorList>
    </citation>
    <scope>NUCLEOTIDE SEQUENCE [LARGE SCALE GENOMIC DNA]</scope>
    <source>
        <strain evidence="4">DTO 134E9</strain>
    </source>
</reference>
<dbReference type="VEuPathDB" id="FungiDB:ASPWEDRAFT_171720"/>
<protein>
    <recommendedName>
        <fullName evidence="2">F-box domain-containing protein</fullName>
    </recommendedName>
</protein>
<proteinExistence type="predicted"/>
<feature type="compositionally biased region" description="Acidic residues" evidence="1">
    <location>
        <begin position="294"/>
        <end position="305"/>
    </location>
</feature>
<dbReference type="SUPFAM" id="SSF81383">
    <property type="entry name" value="F-box domain"/>
    <property type="match status" value="1"/>
</dbReference>
<feature type="region of interest" description="Disordered" evidence="1">
    <location>
        <begin position="442"/>
        <end position="514"/>
    </location>
</feature>
<dbReference type="GeneID" id="63746675"/>